<evidence type="ECO:0000256" key="1">
    <source>
        <dbReference type="SAM" id="MobiDB-lite"/>
    </source>
</evidence>
<sequence>MSGNGRIWRHRFEPARLVLGVALIGVACVYLVDAAGRGDVPLPVLFALLPAALLCTAGVAVAAMAARRARGRPRDEPRDEPRDLPDVSRTGAGSAGPDAR</sequence>
<keyword evidence="2" id="KW-0812">Transmembrane</keyword>
<name>A0ABU2S723_9ACTN</name>
<evidence type="ECO:0000313" key="4">
    <source>
        <dbReference type="Proteomes" id="UP001183615"/>
    </source>
</evidence>
<keyword evidence="2" id="KW-1133">Transmembrane helix</keyword>
<evidence type="ECO:0000256" key="2">
    <source>
        <dbReference type="SAM" id="Phobius"/>
    </source>
</evidence>
<comment type="caution">
    <text evidence="3">The sequence shown here is derived from an EMBL/GenBank/DDBJ whole genome shotgun (WGS) entry which is preliminary data.</text>
</comment>
<keyword evidence="2" id="KW-0472">Membrane</keyword>
<feature type="transmembrane region" description="Helical" evidence="2">
    <location>
        <begin position="44"/>
        <end position="66"/>
    </location>
</feature>
<proteinExistence type="predicted"/>
<accession>A0ABU2S723</accession>
<dbReference type="RefSeq" id="WP_311617950.1">
    <property type="nucleotide sequence ID" value="NZ_JAVREV010000006.1"/>
</dbReference>
<evidence type="ECO:0000313" key="3">
    <source>
        <dbReference type="EMBL" id="MDT0443639.1"/>
    </source>
</evidence>
<dbReference type="PROSITE" id="PS51257">
    <property type="entry name" value="PROKAR_LIPOPROTEIN"/>
    <property type="match status" value="1"/>
</dbReference>
<dbReference type="Proteomes" id="UP001183615">
    <property type="component" value="Unassembled WGS sequence"/>
</dbReference>
<feature type="compositionally biased region" description="Basic and acidic residues" evidence="1">
    <location>
        <begin position="72"/>
        <end position="86"/>
    </location>
</feature>
<evidence type="ECO:0008006" key="5">
    <source>
        <dbReference type="Google" id="ProtNLM"/>
    </source>
</evidence>
<keyword evidence="4" id="KW-1185">Reference proteome</keyword>
<feature type="region of interest" description="Disordered" evidence="1">
    <location>
        <begin position="66"/>
        <end position="100"/>
    </location>
</feature>
<reference evidence="4" key="1">
    <citation type="submission" date="2023-07" db="EMBL/GenBank/DDBJ databases">
        <title>30 novel species of actinomycetes from the DSMZ collection.</title>
        <authorList>
            <person name="Nouioui I."/>
        </authorList>
    </citation>
    <scope>NUCLEOTIDE SEQUENCE [LARGE SCALE GENOMIC DNA]</scope>
    <source>
        <strain evidence="4">DSM 41886</strain>
    </source>
</reference>
<organism evidence="3 4">
    <name type="scientific">Streptomyces johnsoniae</name>
    <dbReference type="NCBI Taxonomy" id="3075532"/>
    <lineage>
        <taxon>Bacteria</taxon>
        <taxon>Bacillati</taxon>
        <taxon>Actinomycetota</taxon>
        <taxon>Actinomycetes</taxon>
        <taxon>Kitasatosporales</taxon>
        <taxon>Streptomycetaceae</taxon>
        <taxon>Streptomyces</taxon>
    </lineage>
</organism>
<protein>
    <recommendedName>
        <fullName evidence="5">Integral membrane protein</fullName>
    </recommendedName>
</protein>
<dbReference type="EMBL" id="JAVREV010000006">
    <property type="protein sequence ID" value="MDT0443639.1"/>
    <property type="molecule type" value="Genomic_DNA"/>
</dbReference>
<gene>
    <name evidence="3" type="ORF">RM779_13710</name>
</gene>